<gene>
    <name evidence="2" type="ORF">H8689_06950</name>
</gene>
<dbReference type="Gene3D" id="3.40.50.11900">
    <property type="match status" value="1"/>
</dbReference>
<dbReference type="Pfam" id="PF06050">
    <property type="entry name" value="HGD-D"/>
    <property type="match status" value="1"/>
</dbReference>
<dbReference type="PANTHER" id="PTHR32329">
    <property type="entry name" value="BIFUNCTIONAL PROTEIN [INCLUDES 2-HYDROXYACYL-COA DEHYDRATASE (N-TER) AND ITS ACTIVATOR DOMAIN (C_TERM)-RELATED"/>
    <property type="match status" value="1"/>
</dbReference>
<dbReference type="InterPro" id="IPR010327">
    <property type="entry name" value="FldB/FldC_alpha/beta"/>
</dbReference>
<evidence type="ECO:0000259" key="1">
    <source>
        <dbReference type="Pfam" id="PF09989"/>
    </source>
</evidence>
<dbReference type="PANTHER" id="PTHR32329:SF2">
    <property type="entry name" value="BIFUNCTIONAL PROTEIN [INCLUDES 2-HYDROXYACYL-COA DEHYDRATASE (N-TER) AND ITS ACTIVATOR DOMAIN (C_TERM)"/>
    <property type="match status" value="1"/>
</dbReference>
<evidence type="ECO:0000313" key="2">
    <source>
        <dbReference type="EMBL" id="MBC8590869.1"/>
    </source>
</evidence>
<dbReference type="EMBL" id="JACRTK010000002">
    <property type="protein sequence ID" value="MBC8590869.1"/>
    <property type="molecule type" value="Genomic_DNA"/>
</dbReference>
<accession>A0A926F2S8</accession>
<dbReference type="InterPro" id="IPR018709">
    <property type="entry name" value="CoA_activase_DUF2229"/>
</dbReference>
<keyword evidence="3" id="KW-1185">Reference proteome</keyword>
<dbReference type="RefSeq" id="WP_249323699.1">
    <property type="nucleotide sequence ID" value="NZ_JACRTK010000002.1"/>
</dbReference>
<organism evidence="2 3">
    <name type="scientific">Wansuia hejianensis</name>
    <dbReference type="NCBI Taxonomy" id="2763667"/>
    <lineage>
        <taxon>Bacteria</taxon>
        <taxon>Bacillati</taxon>
        <taxon>Bacillota</taxon>
        <taxon>Clostridia</taxon>
        <taxon>Lachnospirales</taxon>
        <taxon>Lachnospiraceae</taxon>
        <taxon>Wansuia</taxon>
    </lineage>
</organism>
<dbReference type="Pfam" id="PF09989">
    <property type="entry name" value="DUF2229"/>
    <property type="match status" value="1"/>
</dbReference>
<name>A0A926F2S8_9FIRM</name>
<protein>
    <submittedName>
        <fullName evidence="2">2-hydroxyacyl-CoA dehydratase</fullName>
    </submittedName>
</protein>
<evidence type="ECO:0000313" key="3">
    <source>
        <dbReference type="Proteomes" id="UP000601522"/>
    </source>
</evidence>
<dbReference type="Proteomes" id="UP000601522">
    <property type="component" value="Unassembled WGS sequence"/>
</dbReference>
<dbReference type="InterPro" id="IPR051805">
    <property type="entry name" value="Dehydratase_Activator_Redct"/>
</dbReference>
<comment type="caution">
    <text evidence="2">The sequence shown here is derived from an EMBL/GenBank/DDBJ whole genome shotgun (WGS) entry which is preliminary data.</text>
</comment>
<sequence length="319" mass="36937">MKGKIGIPRGMMYYELYPEWEGYFRSLNFDLITSPRTNKEILDIGIFTCVDEACLPVKIFHGHVDYLKDKVDYIFIPKITSLCKGEYNCPKILGLPDMIKHSIGNLPPVIDTEFQSYKRSSIKRAYNEIGKSLECNSSSISKAYRKALDTKDKYIDRLEAEILSNRKDIESTKLNLLILGHPYVIFDEFLNMGILNKLIDNKVNIVFPEDVEEKDVLYYSNLLPKRMFWTEGRRIVGSAFSLIDKQKIDGIIYLSSFGCGLDSVFTYIISRKAKERNIPIMELTLDEQTGEAGFNTRLEAYLDMMKWRNKNENYLSSLR</sequence>
<feature type="domain" description="DUF2229" evidence="1">
    <location>
        <begin position="4"/>
        <end position="209"/>
    </location>
</feature>
<proteinExistence type="predicted"/>
<dbReference type="AlphaFoldDB" id="A0A926F2S8"/>
<reference evidence="2 3" key="1">
    <citation type="submission" date="2020-08" db="EMBL/GenBank/DDBJ databases">
        <title>Genome public.</title>
        <authorList>
            <person name="Liu C."/>
            <person name="Sun Q."/>
        </authorList>
    </citation>
    <scope>NUCLEOTIDE SEQUENCE [LARGE SCALE GENOMIC DNA]</scope>
    <source>
        <strain evidence="2 3">NSJ-26</strain>
    </source>
</reference>